<dbReference type="InterPro" id="IPR036388">
    <property type="entry name" value="WH-like_DNA-bd_sf"/>
</dbReference>
<dbReference type="Proteomes" id="UP000463388">
    <property type="component" value="Unassembled WGS sequence"/>
</dbReference>
<evidence type="ECO:0000313" key="7">
    <source>
        <dbReference type="Proteomes" id="UP000463388"/>
    </source>
</evidence>
<gene>
    <name evidence="6" type="ORF">GKZ27_06040</name>
</gene>
<dbReference type="SMART" id="SM00421">
    <property type="entry name" value="HTH_LUXR"/>
    <property type="match status" value="1"/>
</dbReference>
<sequence length="488" mass="51431">MELTMAEKCGGSAGKERLRQCVPCCLGALLAVLVTGLHRSGAMVFAMGIAGWKPFAAAFFGGLAVLGAALVLFYVREPFGCFPEPRRLRWRLRVAGAGALVAAAGWLAPLPLLAAGALTGAGTGFLLLAWLDWFAARTMAFRFAGVGAAFAVAAAISVALFYAPAPLVPLAAIVLIAVSWLGLLVPAQETFSMEVAHPDGEGLSPCDRLRSFSVGTWRPLVGALITVFVFGFTWDTDMMRIALNSDAPLAYEKVAAMILGAVLFASLGRFAHHGGDAQRVLFNIVLPLMVLVFVIRPYFLDMPTGALALTLLGVLRELGFALFLGAAWIAVADAARESDVSVGFGAGVLLVGFGACGLSGMGATYFLGPLASYLGAILFTLYLIVIAIVNAPLVEGGSAAPVPEADAPGDLEAAIARHCEALSAQWALTARESEVMSLLARGHSYPYIAKELVVSENTIRTHVRNVYRKARIGSREELIALIHQQTAQ</sequence>
<feature type="transmembrane region" description="Helical" evidence="4">
    <location>
        <begin position="168"/>
        <end position="187"/>
    </location>
</feature>
<feature type="transmembrane region" description="Helical" evidence="4">
    <location>
        <begin position="55"/>
        <end position="76"/>
    </location>
</feature>
<evidence type="ECO:0000256" key="4">
    <source>
        <dbReference type="SAM" id="Phobius"/>
    </source>
</evidence>
<accession>A0A6N8JPJ2</accession>
<organism evidence="6 7">
    <name type="scientific">Adlercreutzia mucosicola</name>
    <dbReference type="NCBI Taxonomy" id="580026"/>
    <lineage>
        <taxon>Bacteria</taxon>
        <taxon>Bacillati</taxon>
        <taxon>Actinomycetota</taxon>
        <taxon>Coriobacteriia</taxon>
        <taxon>Eggerthellales</taxon>
        <taxon>Eggerthellaceae</taxon>
        <taxon>Adlercreutzia</taxon>
    </lineage>
</organism>
<feature type="transmembrane region" description="Helical" evidence="4">
    <location>
        <begin position="217"/>
        <end position="234"/>
    </location>
</feature>
<feature type="transmembrane region" description="Helical" evidence="4">
    <location>
        <begin position="254"/>
        <end position="271"/>
    </location>
</feature>
<dbReference type="AlphaFoldDB" id="A0A6N8JPJ2"/>
<keyword evidence="7" id="KW-1185">Reference proteome</keyword>
<dbReference type="InterPro" id="IPR016032">
    <property type="entry name" value="Sig_transdc_resp-reg_C-effctor"/>
</dbReference>
<feature type="transmembrane region" description="Helical" evidence="4">
    <location>
        <begin position="88"/>
        <end position="107"/>
    </location>
</feature>
<comment type="caution">
    <text evidence="6">The sequence shown here is derived from an EMBL/GenBank/DDBJ whole genome shotgun (WGS) entry which is preliminary data.</text>
</comment>
<dbReference type="SUPFAM" id="SSF46894">
    <property type="entry name" value="C-terminal effector domain of the bipartite response regulators"/>
    <property type="match status" value="1"/>
</dbReference>
<dbReference type="InterPro" id="IPR000792">
    <property type="entry name" value="Tscrpt_reg_LuxR_C"/>
</dbReference>
<evidence type="ECO:0000256" key="1">
    <source>
        <dbReference type="ARBA" id="ARBA00023015"/>
    </source>
</evidence>
<evidence type="ECO:0000313" key="6">
    <source>
        <dbReference type="EMBL" id="MVX61014.1"/>
    </source>
</evidence>
<evidence type="ECO:0000259" key="5">
    <source>
        <dbReference type="PROSITE" id="PS50043"/>
    </source>
</evidence>
<dbReference type="EMBL" id="WSRR01000011">
    <property type="protein sequence ID" value="MVX61014.1"/>
    <property type="molecule type" value="Genomic_DNA"/>
</dbReference>
<dbReference type="Pfam" id="PF00196">
    <property type="entry name" value="GerE"/>
    <property type="match status" value="1"/>
</dbReference>
<keyword evidence="4" id="KW-0812">Transmembrane</keyword>
<dbReference type="PANTHER" id="PTHR44688:SF16">
    <property type="entry name" value="DNA-BINDING TRANSCRIPTIONAL ACTIVATOR DEVR_DOSR"/>
    <property type="match status" value="1"/>
</dbReference>
<feature type="transmembrane region" description="Helical" evidence="4">
    <location>
        <begin position="21"/>
        <end position="49"/>
    </location>
</feature>
<feature type="transmembrane region" description="Helical" evidence="4">
    <location>
        <begin position="373"/>
        <end position="394"/>
    </location>
</feature>
<keyword evidence="1" id="KW-0805">Transcription regulation</keyword>
<keyword evidence="4" id="KW-0472">Membrane</keyword>
<dbReference type="GO" id="GO:0003677">
    <property type="term" value="F:DNA binding"/>
    <property type="evidence" value="ECO:0007669"/>
    <property type="project" value="UniProtKB-KW"/>
</dbReference>
<feature type="transmembrane region" description="Helical" evidence="4">
    <location>
        <begin position="113"/>
        <end position="131"/>
    </location>
</feature>
<keyword evidence="4" id="KW-1133">Transmembrane helix</keyword>
<dbReference type="CDD" id="cd06170">
    <property type="entry name" value="LuxR_C_like"/>
    <property type="match status" value="1"/>
</dbReference>
<keyword evidence="2" id="KW-0238">DNA-binding</keyword>
<dbReference type="Gene3D" id="1.10.10.10">
    <property type="entry name" value="Winged helix-like DNA-binding domain superfamily/Winged helix DNA-binding domain"/>
    <property type="match status" value="1"/>
</dbReference>
<feature type="transmembrane region" description="Helical" evidence="4">
    <location>
        <begin position="305"/>
        <end position="330"/>
    </location>
</feature>
<protein>
    <recommendedName>
        <fullName evidence="5">HTH luxR-type domain-containing protein</fullName>
    </recommendedName>
</protein>
<proteinExistence type="predicted"/>
<evidence type="ECO:0000256" key="2">
    <source>
        <dbReference type="ARBA" id="ARBA00023125"/>
    </source>
</evidence>
<feature type="transmembrane region" description="Helical" evidence="4">
    <location>
        <begin position="342"/>
        <end position="367"/>
    </location>
</feature>
<feature type="transmembrane region" description="Helical" evidence="4">
    <location>
        <begin position="143"/>
        <end position="162"/>
    </location>
</feature>
<reference evidence="6 7" key="1">
    <citation type="submission" date="2019-12" db="EMBL/GenBank/DDBJ databases">
        <title>Microbes associate with the intestines of laboratory mice.</title>
        <authorList>
            <person name="Navarre W."/>
            <person name="Wong E."/>
        </authorList>
    </citation>
    <scope>NUCLEOTIDE SEQUENCE [LARGE SCALE GENOMIC DNA]</scope>
    <source>
        <strain evidence="6 7">NM66_B29</strain>
    </source>
</reference>
<dbReference type="PROSITE" id="PS00622">
    <property type="entry name" value="HTH_LUXR_1"/>
    <property type="match status" value="1"/>
</dbReference>
<dbReference type="PRINTS" id="PR00038">
    <property type="entry name" value="HTHLUXR"/>
</dbReference>
<evidence type="ECO:0000256" key="3">
    <source>
        <dbReference type="ARBA" id="ARBA00023163"/>
    </source>
</evidence>
<dbReference type="GO" id="GO:0006355">
    <property type="term" value="P:regulation of DNA-templated transcription"/>
    <property type="evidence" value="ECO:0007669"/>
    <property type="project" value="InterPro"/>
</dbReference>
<dbReference type="PROSITE" id="PS50043">
    <property type="entry name" value="HTH_LUXR_2"/>
    <property type="match status" value="1"/>
</dbReference>
<dbReference type="PANTHER" id="PTHR44688">
    <property type="entry name" value="DNA-BINDING TRANSCRIPTIONAL ACTIVATOR DEVR_DOSR"/>
    <property type="match status" value="1"/>
</dbReference>
<name>A0A6N8JPJ2_9ACTN</name>
<keyword evidence="3" id="KW-0804">Transcription</keyword>
<feature type="domain" description="HTH luxR-type" evidence="5">
    <location>
        <begin position="421"/>
        <end position="486"/>
    </location>
</feature>
<feature type="transmembrane region" description="Helical" evidence="4">
    <location>
        <begin position="280"/>
        <end position="299"/>
    </location>
</feature>